<dbReference type="PANTHER" id="PTHR34512:SF30">
    <property type="entry name" value="OUTER MEMBRANE PROTEIN ASSEMBLY FACTOR BAMB"/>
    <property type="match status" value="1"/>
</dbReference>
<dbReference type="InterPro" id="IPR018391">
    <property type="entry name" value="PQQ_b-propeller_rpt"/>
</dbReference>
<dbReference type="SUPFAM" id="SSF50998">
    <property type="entry name" value="Quinoprotein alcohol dehydrogenase-like"/>
    <property type="match status" value="1"/>
</dbReference>
<dbReference type="Gene3D" id="2.130.10.10">
    <property type="entry name" value="YVTN repeat-like/Quinoprotein amine dehydrogenase"/>
    <property type="match status" value="2"/>
</dbReference>
<organism evidence="2 3">
    <name type="scientific">Novipirellula caenicola</name>
    <dbReference type="NCBI Taxonomy" id="1536901"/>
    <lineage>
        <taxon>Bacteria</taxon>
        <taxon>Pseudomonadati</taxon>
        <taxon>Planctomycetota</taxon>
        <taxon>Planctomycetia</taxon>
        <taxon>Pirellulales</taxon>
        <taxon>Pirellulaceae</taxon>
        <taxon>Novipirellula</taxon>
    </lineage>
</organism>
<evidence type="ECO:0000313" key="3">
    <source>
        <dbReference type="Proteomes" id="UP001416858"/>
    </source>
</evidence>
<reference evidence="2 3" key="1">
    <citation type="submission" date="2024-02" db="EMBL/GenBank/DDBJ databases">
        <title>Rhodopirellula caenicola NBRC 110016.</title>
        <authorList>
            <person name="Ichikawa N."/>
            <person name="Katano-Makiyama Y."/>
            <person name="Hidaka K."/>
        </authorList>
    </citation>
    <scope>NUCLEOTIDE SEQUENCE [LARGE SCALE GENOMIC DNA]</scope>
    <source>
        <strain evidence="2 3">NBRC 110016</strain>
    </source>
</reference>
<dbReference type="InterPro" id="IPR011047">
    <property type="entry name" value="Quinoprotein_ADH-like_sf"/>
</dbReference>
<dbReference type="EMBL" id="BAABRO010000001">
    <property type="protein sequence ID" value="GAA5505230.1"/>
    <property type="molecule type" value="Genomic_DNA"/>
</dbReference>
<dbReference type="InterPro" id="IPR015943">
    <property type="entry name" value="WD40/YVTN_repeat-like_dom_sf"/>
</dbReference>
<keyword evidence="3" id="KW-1185">Reference proteome</keyword>
<dbReference type="SMART" id="SM00564">
    <property type="entry name" value="PQQ"/>
    <property type="match status" value="4"/>
</dbReference>
<dbReference type="Proteomes" id="UP001416858">
    <property type="component" value="Unassembled WGS sequence"/>
</dbReference>
<evidence type="ECO:0000313" key="2">
    <source>
        <dbReference type="EMBL" id="GAA5505230.1"/>
    </source>
</evidence>
<dbReference type="Pfam" id="PF13360">
    <property type="entry name" value="PQQ_2"/>
    <property type="match status" value="1"/>
</dbReference>
<evidence type="ECO:0000259" key="1">
    <source>
        <dbReference type="Pfam" id="PF13360"/>
    </source>
</evidence>
<accession>A0ABP9VJ55</accession>
<comment type="caution">
    <text evidence="2">The sequence shown here is derived from an EMBL/GenBank/DDBJ whole genome shotgun (WGS) entry which is preliminary data.</text>
</comment>
<sequence length="464" mass="50854">MAVGPSIWTLVQCDEHLRALNGTCLTLSAIPSPAESTSSRKLNVQTTHLSSLIRFVLAWMLGSSMLGGSVLTASGPAWPGFLGGDRDGWVHHFQPPAEWPESLNKKWQVEVGTGYGSPLVADDRVYQHSRQGDDEVLRCLELATGKEIWTQTYAVPFQASSGGERHGNGPKSSPILADGRIFTMSSLGEISAWDAKSGDRLWHRDYRSRFPKNHPNWGASTSPIVDGDRVVAHVGNDDEGALVALHVKTGEEIWSQGSDGAAYSSPLVVEIQGVRQIIDWNHRALVGVESQSGKALWEFPLPKYTSNQNMPTPTFHNGQILLGGENRGIYGLEPVIENGEWSVKERWFQKDVALDMSTAVINGDLLFGFSHYMKGQLFCLDTATGEVRWRGPGRSGDNVAFLSIPNHIVALFDNGKLQVIKATDGDLEEVASYQVAESSTWAPPVLLKRTLLIKDKTSLTLWSL</sequence>
<proteinExistence type="predicted"/>
<feature type="domain" description="Pyrrolo-quinoline quinone repeat" evidence="1">
    <location>
        <begin position="134"/>
        <end position="390"/>
    </location>
</feature>
<protein>
    <submittedName>
        <fullName evidence="2">Outer membrane protein assembly factor BamB</fullName>
    </submittedName>
</protein>
<dbReference type="InterPro" id="IPR002372">
    <property type="entry name" value="PQQ_rpt_dom"/>
</dbReference>
<dbReference type="PANTHER" id="PTHR34512">
    <property type="entry name" value="CELL SURFACE PROTEIN"/>
    <property type="match status" value="1"/>
</dbReference>
<name>A0ABP9VJ55_9BACT</name>
<gene>
    <name evidence="2" type="primary">bamB_2</name>
    <name evidence="2" type="ORF">Rcae01_00672</name>
</gene>